<feature type="region of interest" description="Disordered" evidence="1">
    <location>
        <begin position="1"/>
        <end position="22"/>
    </location>
</feature>
<dbReference type="AlphaFoldDB" id="A0A8C0QUK7"/>
<reference evidence="2" key="2">
    <citation type="submission" date="2025-09" db="UniProtKB">
        <authorList>
            <consortium name="Ensembl"/>
        </authorList>
    </citation>
    <scope>IDENTIFICATION</scope>
</reference>
<dbReference type="Proteomes" id="UP000694391">
    <property type="component" value="Unplaced"/>
</dbReference>
<organism evidence="2 3">
    <name type="scientific">Canis lupus dingo</name>
    <name type="common">dingo</name>
    <dbReference type="NCBI Taxonomy" id="286419"/>
    <lineage>
        <taxon>Eukaryota</taxon>
        <taxon>Metazoa</taxon>
        <taxon>Chordata</taxon>
        <taxon>Craniata</taxon>
        <taxon>Vertebrata</taxon>
        <taxon>Euteleostomi</taxon>
        <taxon>Mammalia</taxon>
        <taxon>Eutheria</taxon>
        <taxon>Laurasiatheria</taxon>
        <taxon>Carnivora</taxon>
        <taxon>Caniformia</taxon>
        <taxon>Canidae</taxon>
        <taxon>Canis</taxon>
    </lineage>
</organism>
<feature type="region of interest" description="Disordered" evidence="1">
    <location>
        <begin position="38"/>
        <end position="62"/>
    </location>
</feature>
<evidence type="ECO:0000313" key="2">
    <source>
        <dbReference type="Ensembl" id="ENSCAFP00020003896.1"/>
    </source>
</evidence>
<sequence>MLSIPTLGPSLASTSPYPTTAQKEDLLPFHSLALPENLKKAESTSHQHRIKPSKPPCFQSLH</sequence>
<keyword evidence="3" id="KW-1185">Reference proteome</keyword>
<proteinExistence type="predicted"/>
<reference evidence="2" key="1">
    <citation type="submission" date="2025-08" db="UniProtKB">
        <authorList>
            <consortium name="Ensembl"/>
        </authorList>
    </citation>
    <scope>IDENTIFICATION</scope>
</reference>
<name>A0A8C0QUK7_CANLU</name>
<protein>
    <submittedName>
        <fullName evidence="2">Uncharacterized protein</fullName>
    </submittedName>
</protein>
<evidence type="ECO:0000313" key="3">
    <source>
        <dbReference type="Proteomes" id="UP000694391"/>
    </source>
</evidence>
<dbReference type="Ensembl" id="ENSCAFT00020004515.1">
    <property type="protein sequence ID" value="ENSCAFP00020003896.1"/>
    <property type="gene ID" value="ENSCAFG00020003262.1"/>
</dbReference>
<evidence type="ECO:0000256" key="1">
    <source>
        <dbReference type="SAM" id="MobiDB-lite"/>
    </source>
</evidence>
<accession>A0A8C0QUK7</accession>
<feature type="compositionally biased region" description="Polar residues" evidence="1">
    <location>
        <begin position="11"/>
        <end position="21"/>
    </location>
</feature>